<dbReference type="CDD" id="cd00180">
    <property type="entry name" value="PKc"/>
    <property type="match status" value="1"/>
</dbReference>
<keyword evidence="2" id="KW-0808">Transferase</keyword>
<keyword evidence="2" id="KW-0418">Kinase</keyword>
<protein>
    <submittedName>
        <fullName evidence="2">Serine/threonine-protein kinase C</fullName>
        <ecNumber evidence="2">2.7.11.1</ecNumber>
    </submittedName>
</protein>
<dbReference type="GO" id="GO:0005524">
    <property type="term" value="F:ATP binding"/>
    <property type="evidence" value="ECO:0007669"/>
    <property type="project" value="InterPro"/>
</dbReference>
<dbReference type="GO" id="GO:0004713">
    <property type="term" value="F:protein tyrosine kinase activity"/>
    <property type="evidence" value="ECO:0007669"/>
    <property type="project" value="InterPro"/>
</dbReference>
<dbReference type="KEGG" id="mana:MAMMFC1_03078"/>
<gene>
    <name evidence="2" type="primary">spkC</name>
    <name evidence="2" type="ORF">MAMMFC1_03078</name>
</gene>
<dbReference type="Proteomes" id="UP000276437">
    <property type="component" value="Chromosome"/>
</dbReference>
<dbReference type="GO" id="GO:0004674">
    <property type="term" value="F:protein serine/threonine kinase activity"/>
    <property type="evidence" value="ECO:0007669"/>
    <property type="project" value="UniProtKB-EC"/>
</dbReference>
<evidence type="ECO:0000259" key="1">
    <source>
        <dbReference type="PROSITE" id="PS50011"/>
    </source>
</evidence>
<dbReference type="SMART" id="SM00219">
    <property type="entry name" value="TyrKc"/>
    <property type="match status" value="1"/>
</dbReference>
<dbReference type="PANTHER" id="PTHR24347">
    <property type="entry name" value="SERINE/THREONINE-PROTEIN KINASE"/>
    <property type="match status" value="1"/>
</dbReference>
<feature type="domain" description="Protein kinase" evidence="1">
    <location>
        <begin position="21"/>
        <end position="256"/>
    </location>
</feature>
<dbReference type="InterPro" id="IPR000719">
    <property type="entry name" value="Prot_kinase_dom"/>
</dbReference>
<evidence type="ECO:0000313" key="2">
    <source>
        <dbReference type="EMBL" id="BBB92385.1"/>
    </source>
</evidence>
<name>A0A348AMT7_9FIRM</name>
<dbReference type="AlphaFoldDB" id="A0A348AMT7"/>
<evidence type="ECO:0000313" key="3">
    <source>
        <dbReference type="Proteomes" id="UP000276437"/>
    </source>
</evidence>
<dbReference type="RefSeq" id="WP_197723828.1">
    <property type="nucleotide sequence ID" value="NZ_AP018449.1"/>
</dbReference>
<keyword evidence="3" id="KW-1185">Reference proteome</keyword>
<proteinExistence type="predicted"/>
<dbReference type="PROSITE" id="PS50011">
    <property type="entry name" value="PROTEIN_KINASE_DOM"/>
    <property type="match status" value="1"/>
</dbReference>
<organism evidence="2 3">
    <name type="scientific">Methylomusa anaerophila</name>
    <dbReference type="NCBI Taxonomy" id="1930071"/>
    <lineage>
        <taxon>Bacteria</taxon>
        <taxon>Bacillati</taxon>
        <taxon>Bacillota</taxon>
        <taxon>Negativicutes</taxon>
        <taxon>Selenomonadales</taxon>
        <taxon>Sporomusaceae</taxon>
        <taxon>Methylomusa</taxon>
    </lineage>
</organism>
<sequence length="256" mass="30355">MVELMRCFSELKHRGKKYGEYTIEEVAGEGRYGLCFHAKNDHGQRVVLKRFKPSIFARNSDKNAHEAVILSKLRDYRIPELLGVINEKSFYAFVLELKPGITLKDMLFKYNYKFSDEEIFDIGIKIINIIKYLHENGVAHRDIRIPNVLVDQEDVYLIDFGLARFADNNLYKYDLDYSYFGDLLLYLIYSSFQKKDKKRQPWYEELPLKEKQQHFLKRLMGLDIIYESITDIETDFNDAFTIAKDCTRAQTNFEFE</sequence>
<dbReference type="Pfam" id="PF00069">
    <property type="entry name" value="Pkinase"/>
    <property type="match status" value="1"/>
</dbReference>
<dbReference type="SUPFAM" id="SSF56112">
    <property type="entry name" value="Protein kinase-like (PK-like)"/>
    <property type="match status" value="1"/>
</dbReference>
<reference evidence="2 3" key="1">
    <citation type="journal article" date="2018" name="Int. J. Syst. Evol. Microbiol.">
        <title>Methylomusa anaerophila gen. nov., sp. nov., an anaerobic methanol-utilizing bacterium isolated from a microbial fuel cell.</title>
        <authorList>
            <person name="Amano N."/>
            <person name="Yamamuro A."/>
            <person name="Miyahara M."/>
            <person name="Kouzuma A."/>
            <person name="Abe T."/>
            <person name="Watanabe K."/>
        </authorList>
    </citation>
    <scope>NUCLEOTIDE SEQUENCE [LARGE SCALE GENOMIC DNA]</scope>
    <source>
        <strain evidence="2 3">MMFC1</strain>
    </source>
</reference>
<dbReference type="InterPro" id="IPR011009">
    <property type="entry name" value="Kinase-like_dom_sf"/>
</dbReference>
<accession>A0A348AMT7</accession>
<dbReference type="EMBL" id="AP018449">
    <property type="protein sequence ID" value="BBB92385.1"/>
    <property type="molecule type" value="Genomic_DNA"/>
</dbReference>
<dbReference type="EC" id="2.7.11.1" evidence="2"/>
<dbReference type="Gene3D" id="1.10.510.10">
    <property type="entry name" value="Transferase(Phosphotransferase) domain 1"/>
    <property type="match status" value="1"/>
</dbReference>
<dbReference type="InterPro" id="IPR020635">
    <property type="entry name" value="Tyr_kinase_cat_dom"/>
</dbReference>